<dbReference type="EMBL" id="GIKN01005507">
    <property type="protein sequence ID" value="NIE47780.1"/>
    <property type="molecule type" value="Transcribed_RNA"/>
</dbReference>
<dbReference type="GO" id="GO:0071897">
    <property type="term" value="P:DNA biosynthetic process"/>
    <property type="evidence" value="ECO:0007669"/>
    <property type="project" value="UniProtKB-ARBA"/>
</dbReference>
<dbReference type="VEuPathDB" id="VectorBase:LOC119180127"/>
<name>A0A6G5AC88_RHIMP</name>
<dbReference type="Pfam" id="PF00078">
    <property type="entry name" value="RVT_1"/>
    <property type="match status" value="1"/>
</dbReference>
<dbReference type="OrthoDB" id="6497288at2759"/>
<dbReference type="InterPro" id="IPR043502">
    <property type="entry name" value="DNA/RNA_pol_sf"/>
</dbReference>
<proteinExistence type="predicted"/>
<sequence length="369" mass="42109">MGAAGLEDSKGDSYTKNPGGGLTVDNIRPISLTSNMVKLVERVLHSRVSIWMADNLVIKPNQIGFRSDFSIWCAHADLESRIQLARKRRQYAALVTLDIAKAYDSVEHFILLNTLERLNFPQYFIEWVAEFLKSREFYCVKDGCSSSRFKQTRGVPQGAVLSPILFNALMSTIPTDQEVTVYIYADDIALFAADCGIYSLQLKLQRYINMLEIWLQSISLSLNVNKSALMAFPLAEPISISILYKQEPIQQVDSIKYLGIIYNDKLNWSPHIEYITTKAQRAPGLLHKLSNRKYGLRRHTLITLYKMYMRPIMEFGCILFSGGPAYKTKPLVLLEREALRMCLGLPRFVAINVLYQEARLPTLLVDFEF</sequence>
<dbReference type="PANTHER" id="PTHR33332">
    <property type="entry name" value="REVERSE TRANSCRIPTASE DOMAIN-CONTAINING PROTEIN"/>
    <property type="match status" value="1"/>
</dbReference>
<feature type="domain" description="Reverse transcriptase" evidence="1">
    <location>
        <begin position="1"/>
        <end position="262"/>
    </location>
</feature>
<dbReference type="SUPFAM" id="SSF56672">
    <property type="entry name" value="DNA/RNA polymerases"/>
    <property type="match status" value="1"/>
</dbReference>
<dbReference type="PROSITE" id="PS50878">
    <property type="entry name" value="RT_POL"/>
    <property type="match status" value="1"/>
</dbReference>
<dbReference type="InterPro" id="IPR043128">
    <property type="entry name" value="Rev_trsase/Diguanyl_cyclase"/>
</dbReference>
<reference evidence="2" key="1">
    <citation type="submission" date="2020-03" db="EMBL/GenBank/DDBJ databases">
        <title>A transcriptome and proteome of the tick Rhipicephalus microplus shaped by the genetic composition of its hosts and developmental stage.</title>
        <authorList>
            <person name="Garcia G.R."/>
            <person name="Ribeiro J.M.C."/>
            <person name="Maruyama S.R."/>
            <person name="Gardinasse L.G."/>
            <person name="Nelson K."/>
            <person name="Ferreira B.R."/>
            <person name="Andrade T.G."/>
            <person name="Santos I.K.F.M."/>
        </authorList>
    </citation>
    <scope>NUCLEOTIDE SEQUENCE</scope>
    <source>
        <strain evidence="2">NSGR</strain>
        <tissue evidence="2">Salivary glands</tissue>
    </source>
</reference>
<protein>
    <submittedName>
        <fullName evidence="2">Putative tick transposon</fullName>
    </submittedName>
</protein>
<dbReference type="PRINTS" id="PR01345">
    <property type="entry name" value="CERVTRCPTASE"/>
</dbReference>
<accession>A0A6G5AC88</accession>
<evidence type="ECO:0000259" key="1">
    <source>
        <dbReference type="PROSITE" id="PS50878"/>
    </source>
</evidence>
<dbReference type="InterPro" id="IPR000477">
    <property type="entry name" value="RT_dom"/>
</dbReference>
<dbReference type="AlphaFoldDB" id="A0A6G5AC88"/>
<organism evidence="2">
    <name type="scientific">Rhipicephalus microplus</name>
    <name type="common">Cattle tick</name>
    <name type="synonym">Boophilus microplus</name>
    <dbReference type="NCBI Taxonomy" id="6941"/>
    <lineage>
        <taxon>Eukaryota</taxon>
        <taxon>Metazoa</taxon>
        <taxon>Ecdysozoa</taxon>
        <taxon>Arthropoda</taxon>
        <taxon>Chelicerata</taxon>
        <taxon>Arachnida</taxon>
        <taxon>Acari</taxon>
        <taxon>Parasitiformes</taxon>
        <taxon>Ixodida</taxon>
        <taxon>Ixodoidea</taxon>
        <taxon>Ixodidae</taxon>
        <taxon>Rhipicephalinae</taxon>
        <taxon>Rhipicephalus</taxon>
        <taxon>Boophilus</taxon>
    </lineage>
</organism>
<evidence type="ECO:0000313" key="2">
    <source>
        <dbReference type="EMBL" id="NIE47780.1"/>
    </source>
</evidence>
<dbReference type="CDD" id="cd01650">
    <property type="entry name" value="RT_nLTR_like"/>
    <property type="match status" value="1"/>
</dbReference>
<dbReference type="Gene3D" id="3.30.70.270">
    <property type="match status" value="1"/>
</dbReference>